<feature type="transmembrane region" description="Helical" evidence="3">
    <location>
        <begin position="146"/>
        <end position="169"/>
    </location>
</feature>
<dbReference type="GO" id="GO:0003955">
    <property type="term" value="F:NAD(P)H dehydrogenase (quinone) activity"/>
    <property type="evidence" value="ECO:0007669"/>
    <property type="project" value="TreeGrafter"/>
</dbReference>
<feature type="domain" description="Flavodoxin-like fold" evidence="4">
    <location>
        <begin position="2"/>
        <end position="125"/>
    </location>
</feature>
<dbReference type="Gene3D" id="3.40.50.360">
    <property type="match status" value="1"/>
</dbReference>
<dbReference type="InterPro" id="IPR051545">
    <property type="entry name" value="NAD(P)H_dehydrogenase_qn"/>
</dbReference>
<evidence type="ECO:0000256" key="1">
    <source>
        <dbReference type="ARBA" id="ARBA00006252"/>
    </source>
</evidence>
<dbReference type="STRING" id="459525.SAMN04488137_0853"/>
<evidence type="ECO:0000256" key="2">
    <source>
        <dbReference type="ARBA" id="ARBA00023002"/>
    </source>
</evidence>
<proteinExistence type="inferred from homology"/>
<keyword evidence="2" id="KW-0560">Oxidoreductase</keyword>
<dbReference type="PANTHER" id="PTHR10204:SF34">
    <property type="entry name" value="NAD(P)H DEHYDROGENASE [QUINONE] 1 ISOFORM 1"/>
    <property type="match status" value="1"/>
</dbReference>
<dbReference type="EMBL" id="FNHW01000001">
    <property type="protein sequence ID" value="SDM57803.1"/>
    <property type="molecule type" value="Genomic_DNA"/>
</dbReference>
<dbReference type="PANTHER" id="PTHR10204">
    <property type="entry name" value="NAD P H OXIDOREDUCTASE-RELATED"/>
    <property type="match status" value="1"/>
</dbReference>
<evidence type="ECO:0000313" key="5">
    <source>
        <dbReference type="EMBL" id="SDM57803.1"/>
    </source>
</evidence>
<dbReference type="GO" id="GO:0005829">
    <property type="term" value="C:cytosol"/>
    <property type="evidence" value="ECO:0007669"/>
    <property type="project" value="TreeGrafter"/>
</dbReference>
<name>A0A1G9UDA4_9BACL</name>
<organism evidence="5 6">
    <name type="scientific">Fictibacillus solisalsi</name>
    <dbReference type="NCBI Taxonomy" id="459525"/>
    <lineage>
        <taxon>Bacteria</taxon>
        <taxon>Bacillati</taxon>
        <taxon>Bacillota</taxon>
        <taxon>Bacilli</taxon>
        <taxon>Bacillales</taxon>
        <taxon>Fictibacillaceae</taxon>
        <taxon>Fictibacillus</taxon>
    </lineage>
</organism>
<keyword evidence="3" id="KW-0812">Transmembrane</keyword>
<evidence type="ECO:0000256" key="3">
    <source>
        <dbReference type="SAM" id="Phobius"/>
    </source>
</evidence>
<dbReference type="OrthoDB" id="9798454at2"/>
<protein>
    <submittedName>
        <fullName evidence="5">Flavodoxin-like fold</fullName>
    </submittedName>
</protein>
<keyword evidence="6" id="KW-1185">Reference proteome</keyword>
<evidence type="ECO:0000313" key="6">
    <source>
        <dbReference type="Proteomes" id="UP000199544"/>
    </source>
</evidence>
<dbReference type="SUPFAM" id="SSF52218">
    <property type="entry name" value="Flavoproteins"/>
    <property type="match status" value="1"/>
</dbReference>
<evidence type="ECO:0000259" key="4">
    <source>
        <dbReference type="Pfam" id="PF02525"/>
    </source>
</evidence>
<dbReference type="InterPro" id="IPR003680">
    <property type="entry name" value="Flavodoxin_fold"/>
</dbReference>
<dbReference type="Proteomes" id="UP000199544">
    <property type="component" value="Unassembled WGS sequence"/>
</dbReference>
<dbReference type="Pfam" id="PF02525">
    <property type="entry name" value="Flavodoxin_2"/>
    <property type="match status" value="1"/>
</dbReference>
<gene>
    <name evidence="5" type="ORF">SAMN04488137_0853</name>
</gene>
<comment type="similarity">
    <text evidence="1">Belongs to the NAD(P)H dehydrogenase (quinone) family.</text>
</comment>
<reference evidence="6" key="1">
    <citation type="submission" date="2016-10" db="EMBL/GenBank/DDBJ databases">
        <authorList>
            <person name="Varghese N."/>
            <person name="Submissions S."/>
        </authorList>
    </citation>
    <scope>NUCLEOTIDE SEQUENCE [LARGE SCALE GENOMIC DNA]</scope>
    <source>
        <strain evidence="6">CGMCC 1.6854</strain>
    </source>
</reference>
<dbReference type="AlphaFoldDB" id="A0A1G9UDA4"/>
<keyword evidence="3" id="KW-1133">Transmembrane helix</keyword>
<accession>A0A1G9UDA4</accession>
<sequence>MMNHLLLYCHPSNHSFNHALLDVYSEELEKKGHSVIVRNLYDLAFNPILTEREYENSLEGQYEADVLNEQKYIAWCDCITLIYPVWWGGMPALLKGYIDRVFTYGFAYELDGEDPIPRLKGKQLLRFARPVPLLKFMRRTGCMRQWTWRATLVFLSFAVYSPSILSILAT</sequence>
<dbReference type="InterPro" id="IPR029039">
    <property type="entry name" value="Flavoprotein-like_sf"/>
</dbReference>
<keyword evidence="3" id="KW-0472">Membrane</keyword>